<reference evidence="1" key="2">
    <citation type="journal article" date="2015" name="Fish Shellfish Immunol.">
        <title>Early steps in the European eel (Anguilla anguilla)-Vibrio vulnificus interaction in the gills: Role of the RtxA13 toxin.</title>
        <authorList>
            <person name="Callol A."/>
            <person name="Pajuelo D."/>
            <person name="Ebbesson L."/>
            <person name="Teles M."/>
            <person name="MacKenzie S."/>
            <person name="Amaro C."/>
        </authorList>
    </citation>
    <scope>NUCLEOTIDE SEQUENCE</scope>
</reference>
<reference evidence="1" key="1">
    <citation type="submission" date="2014-11" db="EMBL/GenBank/DDBJ databases">
        <authorList>
            <person name="Amaro Gonzalez C."/>
        </authorList>
    </citation>
    <scope>NUCLEOTIDE SEQUENCE</scope>
</reference>
<proteinExistence type="predicted"/>
<sequence>MNFYNTHSKLMVGSSYNSISGPWQPSCGGATCGSITDTGKYRM</sequence>
<dbReference type="EMBL" id="GBXM01089065">
    <property type="protein sequence ID" value="JAH19512.1"/>
    <property type="molecule type" value="Transcribed_RNA"/>
</dbReference>
<dbReference type="EMBL" id="GBXM01089590">
    <property type="protein sequence ID" value="JAH18987.1"/>
    <property type="molecule type" value="Transcribed_RNA"/>
</dbReference>
<evidence type="ECO:0000313" key="1">
    <source>
        <dbReference type="EMBL" id="JAH19512.1"/>
    </source>
</evidence>
<protein>
    <submittedName>
        <fullName evidence="1">Uncharacterized protein</fullName>
    </submittedName>
</protein>
<name>A0A0E9QSU5_ANGAN</name>
<dbReference type="EMBL" id="GBXM01106979">
    <property type="protein sequence ID" value="JAH01598.1"/>
    <property type="molecule type" value="Transcribed_RNA"/>
</dbReference>
<dbReference type="EMBL" id="GBXM01067095">
    <property type="protein sequence ID" value="JAH41482.1"/>
    <property type="molecule type" value="Transcribed_RNA"/>
</dbReference>
<accession>A0A0E9QSU5</accession>
<dbReference type="AlphaFoldDB" id="A0A0E9QSU5"/>
<organism evidence="1">
    <name type="scientific">Anguilla anguilla</name>
    <name type="common">European freshwater eel</name>
    <name type="synonym">Muraena anguilla</name>
    <dbReference type="NCBI Taxonomy" id="7936"/>
    <lineage>
        <taxon>Eukaryota</taxon>
        <taxon>Metazoa</taxon>
        <taxon>Chordata</taxon>
        <taxon>Craniata</taxon>
        <taxon>Vertebrata</taxon>
        <taxon>Euteleostomi</taxon>
        <taxon>Actinopterygii</taxon>
        <taxon>Neopterygii</taxon>
        <taxon>Teleostei</taxon>
        <taxon>Anguilliformes</taxon>
        <taxon>Anguillidae</taxon>
        <taxon>Anguilla</taxon>
    </lineage>
</organism>